<evidence type="ECO:0000256" key="1">
    <source>
        <dbReference type="SAM" id="Phobius"/>
    </source>
</evidence>
<evidence type="ECO:0000313" key="3">
    <source>
        <dbReference type="Proteomes" id="UP000214746"/>
    </source>
</evidence>
<dbReference type="PROSITE" id="PS50077">
    <property type="entry name" value="HEAT_REPEAT"/>
    <property type="match status" value="1"/>
</dbReference>
<feature type="transmembrane region" description="Helical" evidence="1">
    <location>
        <begin position="37"/>
        <end position="58"/>
    </location>
</feature>
<organism evidence="2 3">
    <name type="scientific">Paenibacillus xerothermodurans</name>
    <dbReference type="NCBI Taxonomy" id="1977292"/>
    <lineage>
        <taxon>Bacteria</taxon>
        <taxon>Bacillati</taxon>
        <taxon>Bacillota</taxon>
        <taxon>Bacilli</taxon>
        <taxon>Bacillales</taxon>
        <taxon>Paenibacillaceae</taxon>
        <taxon>Paenibacillus</taxon>
    </lineage>
</organism>
<dbReference type="Gene3D" id="1.25.10.10">
    <property type="entry name" value="Leucine-rich Repeat Variant"/>
    <property type="match status" value="1"/>
</dbReference>
<evidence type="ECO:0008006" key="4">
    <source>
        <dbReference type="Google" id="ProtNLM"/>
    </source>
</evidence>
<dbReference type="Proteomes" id="UP000214746">
    <property type="component" value="Unassembled WGS sequence"/>
</dbReference>
<dbReference type="OrthoDB" id="2112914at2"/>
<name>A0A2W1NPD8_PAEXE</name>
<dbReference type="InterPro" id="IPR016024">
    <property type="entry name" value="ARM-type_fold"/>
</dbReference>
<keyword evidence="1" id="KW-1133">Transmembrane helix</keyword>
<dbReference type="InterPro" id="IPR011989">
    <property type="entry name" value="ARM-like"/>
</dbReference>
<dbReference type="SUPFAM" id="SSF48371">
    <property type="entry name" value="ARM repeat"/>
    <property type="match status" value="1"/>
</dbReference>
<protein>
    <recommendedName>
        <fullName evidence="4">HEAT repeat domain-containing protein</fullName>
    </recommendedName>
</protein>
<dbReference type="Pfam" id="PF13646">
    <property type="entry name" value="HEAT_2"/>
    <property type="match status" value="1"/>
</dbReference>
<gene>
    <name evidence="2" type="ORF">CBW46_017935</name>
</gene>
<comment type="caution">
    <text evidence="2">The sequence shown here is derived from an EMBL/GenBank/DDBJ whole genome shotgun (WGS) entry which is preliminary data.</text>
</comment>
<keyword evidence="1" id="KW-0812">Transmembrane</keyword>
<sequence>MMWTSQEIWRRASQSNNQTCERRRDRMSDPLESLESALYVVIVIGVLIVGGLSTLYILRAQSRKLEEDTAFYLDKHQDYFAYLSINIDGPGALLPPPGPLAEAELKAIQKKLLEWIETIEGAHRGKLTKLCRDMGLVELERERLASKRHWDRIDAAYHLGIMRAPECTGELINLLEQEAEGSTAFVVARAAAKCASEHGELRRLALRLAKHHPQSHQLIADIIASSALDPTHVYLDLLQSNDAELINIALIGVSGRSESALFPVLERLASSEHKEVRIKASKQLLEYTHLMPQKRIEGLIYHPDWEIRAAAIKTAGLQKLPVFTDALKRGLSDDSWWVRHYSAKSLAQLGLDGFRVLCEAASGANNAQSRDTAWDAIHDELERAAVLASRDFRHILHFNELSHMYETIFNEPYASHPVKMLPISS</sequence>
<evidence type="ECO:0000313" key="2">
    <source>
        <dbReference type="EMBL" id="PZE19596.1"/>
    </source>
</evidence>
<reference evidence="2" key="1">
    <citation type="submission" date="2018-06" db="EMBL/GenBank/DDBJ databases">
        <title>Paenibacillus xerothermodurans sp. nov. an extremely dry heat resistant spore forming bacterium isolated from the soil of Cape Canaveral, Florida.</title>
        <authorList>
            <person name="Seuylemezian A."/>
            <person name="Kaur N."/>
            <person name="Patil P."/>
            <person name="Patil P."/>
            <person name="Mayilraj S."/>
            <person name="Vaishampayan P."/>
        </authorList>
    </citation>
    <scope>NUCLEOTIDE SEQUENCE [LARGE SCALE GENOMIC DNA]</scope>
    <source>
        <strain evidence="2">ATCC 27380</strain>
    </source>
</reference>
<dbReference type="EMBL" id="NHRJ02000015">
    <property type="protein sequence ID" value="PZE19596.1"/>
    <property type="molecule type" value="Genomic_DNA"/>
</dbReference>
<proteinExistence type="predicted"/>
<keyword evidence="3" id="KW-1185">Reference proteome</keyword>
<dbReference type="InterPro" id="IPR021133">
    <property type="entry name" value="HEAT_type_2"/>
</dbReference>
<dbReference type="AlphaFoldDB" id="A0A2W1NPD8"/>
<keyword evidence="1" id="KW-0472">Membrane</keyword>
<accession>A0A2W1NPD8</accession>